<reference evidence="1" key="2">
    <citation type="journal article" date="2022" name="New Phytol.">
        <title>Evolutionary transition to the ectomycorrhizal habit in the genomes of a hyperdiverse lineage of mushroom-forming fungi.</title>
        <authorList>
            <person name="Looney B."/>
            <person name="Miyauchi S."/>
            <person name="Morin E."/>
            <person name="Drula E."/>
            <person name="Courty P.E."/>
            <person name="Kohler A."/>
            <person name="Kuo A."/>
            <person name="LaButti K."/>
            <person name="Pangilinan J."/>
            <person name="Lipzen A."/>
            <person name="Riley R."/>
            <person name="Andreopoulos W."/>
            <person name="He G."/>
            <person name="Johnson J."/>
            <person name="Nolan M."/>
            <person name="Tritt A."/>
            <person name="Barry K.W."/>
            <person name="Grigoriev I.V."/>
            <person name="Nagy L.G."/>
            <person name="Hibbett D."/>
            <person name="Henrissat B."/>
            <person name="Matheny P.B."/>
            <person name="Labbe J."/>
            <person name="Martin F.M."/>
        </authorList>
    </citation>
    <scope>NUCLEOTIDE SEQUENCE</scope>
    <source>
        <strain evidence="1">HHB10654</strain>
    </source>
</reference>
<name>A0ACB8T3D4_9AGAM</name>
<gene>
    <name evidence="1" type="ORF">BV25DRAFT_1802456</name>
</gene>
<comment type="caution">
    <text evidence="1">The sequence shown here is derived from an EMBL/GenBank/DDBJ whole genome shotgun (WGS) entry which is preliminary data.</text>
</comment>
<evidence type="ECO:0000313" key="2">
    <source>
        <dbReference type="Proteomes" id="UP000814140"/>
    </source>
</evidence>
<proteinExistence type="predicted"/>
<accession>A0ACB8T3D4</accession>
<organism evidence="1 2">
    <name type="scientific">Artomyces pyxidatus</name>
    <dbReference type="NCBI Taxonomy" id="48021"/>
    <lineage>
        <taxon>Eukaryota</taxon>
        <taxon>Fungi</taxon>
        <taxon>Dikarya</taxon>
        <taxon>Basidiomycota</taxon>
        <taxon>Agaricomycotina</taxon>
        <taxon>Agaricomycetes</taxon>
        <taxon>Russulales</taxon>
        <taxon>Auriscalpiaceae</taxon>
        <taxon>Artomyces</taxon>
    </lineage>
</organism>
<protein>
    <submittedName>
        <fullName evidence="1">Rpa49 subunit specific to nuclear RNA polymerase I</fullName>
    </submittedName>
</protein>
<sequence>MATSSSSQKKRKRAPSDAEDVEKLSLELSDRPSSQLGPVLASFPSLQPSKHTAFKCYVQDGDEDKDFVQQRTTIVGETDAVEFSGSNEGEGTGSKYFLALHRRGSGKVILQPAPLYILAREVKSLKNHQPTVPTPSERIQARNVLGETFGTKKAKTAIRAAERNKVDVSAMEGAAGALQDRIEEGTANLPTQEEAKSAADAARLIPPYVADAETPEDAYPLHNIVPEQEWNALDGLIHKLKGASSDLERVQMLPNVRSTWVKQHLSQAFRRDAKASARVVKLIICVATMLAFRNSAHKSVPDRATLLERLLVPEVVVDGLLARFTETARGSTKAQMTSEKDTSILTHIFALCLKVDDFASDTTLIASDLKKSVIQVNTLFRSLGCKIDKLTPHELTRLGLPASAAETKRAVLKVPLVFPKPRAKRRT</sequence>
<evidence type="ECO:0000313" key="1">
    <source>
        <dbReference type="EMBL" id="KAI0063354.1"/>
    </source>
</evidence>
<reference evidence="1" key="1">
    <citation type="submission" date="2021-03" db="EMBL/GenBank/DDBJ databases">
        <authorList>
            <consortium name="DOE Joint Genome Institute"/>
            <person name="Ahrendt S."/>
            <person name="Looney B.P."/>
            <person name="Miyauchi S."/>
            <person name="Morin E."/>
            <person name="Drula E."/>
            <person name="Courty P.E."/>
            <person name="Chicoki N."/>
            <person name="Fauchery L."/>
            <person name="Kohler A."/>
            <person name="Kuo A."/>
            <person name="Labutti K."/>
            <person name="Pangilinan J."/>
            <person name="Lipzen A."/>
            <person name="Riley R."/>
            <person name="Andreopoulos W."/>
            <person name="He G."/>
            <person name="Johnson J."/>
            <person name="Barry K.W."/>
            <person name="Grigoriev I.V."/>
            <person name="Nagy L."/>
            <person name="Hibbett D."/>
            <person name="Henrissat B."/>
            <person name="Matheny P.B."/>
            <person name="Labbe J."/>
            <person name="Martin F."/>
        </authorList>
    </citation>
    <scope>NUCLEOTIDE SEQUENCE</scope>
    <source>
        <strain evidence="1">HHB10654</strain>
    </source>
</reference>
<keyword evidence="2" id="KW-1185">Reference proteome</keyword>
<dbReference type="EMBL" id="MU277203">
    <property type="protein sequence ID" value="KAI0063354.1"/>
    <property type="molecule type" value="Genomic_DNA"/>
</dbReference>
<dbReference type="Proteomes" id="UP000814140">
    <property type="component" value="Unassembled WGS sequence"/>
</dbReference>